<dbReference type="SUPFAM" id="SSF55347">
    <property type="entry name" value="Glyceraldehyde-3-phosphate dehydrogenase-like, C-terminal domain"/>
    <property type="match status" value="1"/>
</dbReference>
<dbReference type="Gene3D" id="3.40.50.720">
    <property type="entry name" value="NAD(P)-binding Rossmann-like Domain"/>
    <property type="match status" value="1"/>
</dbReference>
<accession>A0A381VVM7</accession>
<dbReference type="PIRSF" id="PIRSF000149">
    <property type="entry name" value="GAP_DH"/>
    <property type="match status" value="1"/>
</dbReference>
<gene>
    <name evidence="4" type="ORF">METZ01_LOCUS97188</name>
</gene>
<dbReference type="Pfam" id="PF02800">
    <property type="entry name" value="Gp_dh_C"/>
    <property type="match status" value="1"/>
</dbReference>
<dbReference type="GO" id="GO:0051287">
    <property type="term" value="F:NAD binding"/>
    <property type="evidence" value="ECO:0007669"/>
    <property type="project" value="InterPro"/>
</dbReference>
<dbReference type="AlphaFoldDB" id="A0A381VVM7"/>
<dbReference type="SMART" id="SM00846">
    <property type="entry name" value="Gp_dh_N"/>
    <property type="match status" value="1"/>
</dbReference>
<protein>
    <recommendedName>
        <fullName evidence="3">Glyceraldehyde 3-phosphate dehydrogenase NAD(P) binding domain-containing protein</fullName>
    </recommendedName>
</protein>
<dbReference type="EMBL" id="UINC01009919">
    <property type="protein sequence ID" value="SVA44334.1"/>
    <property type="molecule type" value="Genomic_DNA"/>
</dbReference>
<organism evidence="4">
    <name type="scientific">marine metagenome</name>
    <dbReference type="NCBI Taxonomy" id="408172"/>
    <lineage>
        <taxon>unclassified sequences</taxon>
        <taxon>metagenomes</taxon>
        <taxon>ecological metagenomes</taxon>
    </lineage>
</organism>
<reference evidence="4" key="1">
    <citation type="submission" date="2018-05" db="EMBL/GenBank/DDBJ databases">
        <authorList>
            <person name="Lanie J.A."/>
            <person name="Ng W.-L."/>
            <person name="Kazmierczak K.M."/>
            <person name="Andrzejewski T.M."/>
            <person name="Davidsen T.M."/>
            <person name="Wayne K.J."/>
            <person name="Tettelin H."/>
            <person name="Glass J.I."/>
            <person name="Rusch D."/>
            <person name="Podicherti R."/>
            <person name="Tsui H.-C.T."/>
            <person name="Winkler M.E."/>
        </authorList>
    </citation>
    <scope>NUCLEOTIDE SEQUENCE</scope>
</reference>
<dbReference type="InterPro" id="IPR020829">
    <property type="entry name" value="GlycerAld_3-P_DH_cat"/>
</dbReference>
<dbReference type="FunFam" id="3.30.360.10:FF:000002">
    <property type="entry name" value="Glyceraldehyde-3-phosphate dehydrogenase"/>
    <property type="match status" value="1"/>
</dbReference>
<evidence type="ECO:0000259" key="3">
    <source>
        <dbReference type="SMART" id="SM00846"/>
    </source>
</evidence>
<dbReference type="GO" id="GO:0016620">
    <property type="term" value="F:oxidoreductase activity, acting on the aldehyde or oxo group of donors, NAD or NADP as acceptor"/>
    <property type="evidence" value="ECO:0007669"/>
    <property type="project" value="InterPro"/>
</dbReference>
<dbReference type="PRINTS" id="PR00078">
    <property type="entry name" value="G3PDHDRGNASE"/>
</dbReference>
<dbReference type="InterPro" id="IPR036291">
    <property type="entry name" value="NAD(P)-bd_dom_sf"/>
</dbReference>
<dbReference type="InterPro" id="IPR020828">
    <property type="entry name" value="GlycerAld_3-P_DH_NAD(P)-bd"/>
</dbReference>
<evidence type="ECO:0000256" key="1">
    <source>
        <dbReference type="ARBA" id="ARBA00007406"/>
    </source>
</evidence>
<comment type="similarity">
    <text evidence="1">Belongs to the glyceraldehyde-3-phosphate dehydrogenase family.</text>
</comment>
<proteinExistence type="inferred from homology"/>
<evidence type="ECO:0000313" key="4">
    <source>
        <dbReference type="EMBL" id="SVA44334.1"/>
    </source>
</evidence>
<keyword evidence="2" id="KW-0560">Oxidoreductase</keyword>
<dbReference type="Gene3D" id="3.30.360.10">
    <property type="entry name" value="Dihydrodipicolinate Reductase, domain 2"/>
    <property type="match status" value="1"/>
</dbReference>
<feature type="domain" description="Glyceraldehyde 3-phosphate dehydrogenase NAD(P) binding" evidence="3">
    <location>
        <begin position="5"/>
        <end position="153"/>
    </location>
</feature>
<dbReference type="PANTHER" id="PTHR43148">
    <property type="entry name" value="GLYCERALDEHYDE-3-PHOSPHATE DEHYDROGENASE 2"/>
    <property type="match status" value="1"/>
</dbReference>
<dbReference type="SUPFAM" id="SSF51735">
    <property type="entry name" value="NAD(P)-binding Rossmann-fold domains"/>
    <property type="match status" value="1"/>
</dbReference>
<dbReference type="InterPro" id="IPR020831">
    <property type="entry name" value="GlycerAld/Erythrose_P_DH"/>
</dbReference>
<sequence>MSSPLRIGLMGFGRIGRNLFRLGHDNPNFQFAAISDLGQPETLRYLLLRDSVHGPFDVEATINDSYLEVGDQNVRLLPGGKPSEIPWDMMNLDVVIDSTGVTWSDEEVEAYRNHTKRTIITNPDVTSVDRIVVPGVNESEISQDDKIVSPSSSTTQVLALMLKILDQEFGVRNAMMATVHAYTSDQPLADNTRVRRRRSRSAVENIIPNETPSPRLVEAMFPHLKGKVKGIAFNVPVPDGSCIDLTTEHDKMPSVDNVNEVMKIWSQGDLSHIVGYTEDPIVSSDVIGRGESMIFDAKATMIAAGNFLKTICWYDNGWGYSKRILELVEAYSGLGGDS</sequence>
<name>A0A381VVM7_9ZZZZ</name>
<evidence type="ECO:0000256" key="2">
    <source>
        <dbReference type="ARBA" id="ARBA00023002"/>
    </source>
</evidence>
<dbReference type="Pfam" id="PF00044">
    <property type="entry name" value="Gp_dh_N"/>
    <property type="match status" value="1"/>
</dbReference>